<dbReference type="EMBL" id="FO082268">
    <property type="protein sequence ID" value="CCO18691.1"/>
    <property type="molecule type" value="Genomic_DNA"/>
</dbReference>
<dbReference type="PANTHER" id="PTHR43752">
    <property type="entry name" value="BNR/ASP-BOX REPEAT FAMILY PROTEIN"/>
    <property type="match status" value="1"/>
</dbReference>
<evidence type="ECO:0000313" key="4">
    <source>
        <dbReference type="EMBL" id="CCO18691.1"/>
    </source>
</evidence>
<proteinExistence type="predicted"/>
<protein>
    <submittedName>
        <fullName evidence="4">Glycosyl hydrolase, BNR repeat</fullName>
    </submittedName>
</protein>
<feature type="region of interest" description="Disordered" evidence="1">
    <location>
        <begin position="43"/>
        <end position="136"/>
    </location>
</feature>
<name>K8EKX1_9CHLO</name>
<sequence>MNIGAVKRHTREEKRPILLSLRFICFLSVVAVFARISSSSPSSVALIGKSTSASEDENDDVNTRNDDEEAEDEDARFPRNGFPSGARERGNDGMVRETLLRKCSRQRRFRRGGREDDEEDADDEETQRVGQEQERRVQKSWIFQTNAKRLGYVHMASIHPVATKTRGKDDDDDDDGKKVLLAAWQGAHKVEGTDDQSLFVSKSADGGATWTKARVVPGRKFGVRWAPTFFSSGSSGSNSGGGGGETTYLFYAESEKCWHCESGECEDIVRKRKNGSEEEDVSVYWDESKEGIVSKAKKAASVGPWWRPGGNIKRVSIRINDDEDRDINDDPWTFGEEETILSEETIPKVIGNPPLKLNNVVLLPFWREHPRADAKCQPRKAPDYASVLHSLDDGLSFHETDAKIEHVKNKMKDGKPDWLIEGSIVGPLRDGRLAQFFRTSRGAIYVSHSADNGESWDTPHATPLQNPNSKVSAVLLPNGVIVVCHNAHAFMKHPRIGVTRGKLALSTSSDDGRTWKEAVLFIEDSLEPGKHVHYPTMVLDGCDLRISYSVSGEGVKLATVKDWASLHEIEGIEDVDEQRIAYY</sequence>
<feature type="domain" description="Sialidase" evidence="3">
    <location>
        <begin position="427"/>
        <end position="540"/>
    </location>
</feature>
<dbReference type="GeneID" id="19012990"/>
<keyword evidence="2" id="KW-0812">Transmembrane</keyword>
<gene>
    <name evidence="4" type="ordered locus">Bathy11g03110</name>
</gene>
<keyword evidence="4" id="KW-0378">Hydrolase</keyword>
<keyword evidence="2" id="KW-1133">Transmembrane helix</keyword>
<dbReference type="SUPFAM" id="SSF50939">
    <property type="entry name" value="Sialidases"/>
    <property type="match status" value="1"/>
</dbReference>
<keyword evidence="5" id="KW-1185">Reference proteome</keyword>
<dbReference type="GO" id="GO:0016787">
    <property type="term" value="F:hydrolase activity"/>
    <property type="evidence" value="ECO:0007669"/>
    <property type="project" value="UniProtKB-KW"/>
</dbReference>
<feature type="compositionally biased region" description="Acidic residues" evidence="1">
    <location>
        <begin position="54"/>
        <end position="74"/>
    </location>
</feature>
<evidence type="ECO:0000259" key="3">
    <source>
        <dbReference type="Pfam" id="PF13088"/>
    </source>
</evidence>
<dbReference type="PANTHER" id="PTHR43752:SF2">
    <property type="entry name" value="BNR_ASP-BOX REPEAT FAMILY PROTEIN"/>
    <property type="match status" value="1"/>
</dbReference>
<dbReference type="RefSeq" id="XP_007510346.1">
    <property type="nucleotide sequence ID" value="XM_007510284.1"/>
</dbReference>
<dbReference type="Pfam" id="PF13088">
    <property type="entry name" value="BNR_2"/>
    <property type="match status" value="1"/>
</dbReference>
<feature type="transmembrane region" description="Helical" evidence="2">
    <location>
        <begin position="17"/>
        <end position="36"/>
    </location>
</feature>
<evidence type="ECO:0000256" key="1">
    <source>
        <dbReference type="SAM" id="MobiDB-lite"/>
    </source>
</evidence>
<feature type="compositionally biased region" description="Acidic residues" evidence="1">
    <location>
        <begin position="115"/>
        <end position="125"/>
    </location>
</feature>
<reference evidence="4 5" key="1">
    <citation type="submission" date="2011-10" db="EMBL/GenBank/DDBJ databases">
        <authorList>
            <person name="Genoscope - CEA"/>
        </authorList>
    </citation>
    <scope>NUCLEOTIDE SEQUENCE [LARGE SCALE GENOMIC DNA]</scope>
    <source>
        <strain evidence="4 5">RCC 1105</strain>
    </source>
</reference>
<feature type="compositionally biased region" description="Basic and acidic residues" evidence="1">
    <location>
        <begin position="86"/>
        <end position="100"/>
    </location>
</feature>
<feature type="compositionally biased region" description="Basic residues" evidence="1">
    <location>
        <begin position="102"/>
        <end position="111"/>
    </location>
</feature>
<accession>K8EKX1</accession>
<dbReference type="InterPro" id="IPR036278">
    <property type="entry name" value="Sialidase_sf"/>
</dbReference>
<organism evidence="4 5">
    <name type="scientific">Bathycoccus prasinos</name>
    <dbReference type="NCBI Taxonomy" id="41875"/>
    <lineage>
        <taxon>Eukaryota</taxon>
        <taxon>Viridiplantae</taxon>
        <taxon>Chlorophyta</taxon>
        <taxon>Mamiellophyceae</taxon>
        <taxon>Mamiellales</taxon>
        <taxon>Bathycoccaceae</taxon>
        <taxon>Bathycoccus</taxon>
    </lineage>
</organism>
<dbReference type="CDD" id="cd15482">
    <property type="entry name" value="Sialidase_non-viral"/>
    <property type="match status" value="1"/>
</dbReference>
<dbReference type="Gene3D" id="2.120.10.10">
    <property type="match status" value="1"/>
</dbReference>
<evidence type="ECO:0000256" key="2">
    <source>
        <dbReference type="SAM" id="Phobius"/>
    </source>
</evidence>
<dbReference type="Proteomes" id="UP000198341">
    <property type="component" value="Chromosome 11"/>
</dbReference>
<dbReference type="AlphaFoldDB" id="K8EKX1"/>
<dbReference type="InterPro" id="IPR011040">
    <property type="entry name" value="Sialidase"/>
</dbReference>
<evidence type="ECO:0000313" key="5">
    <source>
        <dbReference type="Proteomes" id="UP000198341"/>
    </source>
</evidence>
<dbReference type="KEGG" id="bpg:Bathy11g03110"/>
<keyword evidence="2" id="KW-0472">Membrane</keyword>